<keyword evidence="8" id="KW-0289">Folate biosynthesis</keyword>
<dbReference type="GO" id="GO:0046656">
    <property type="term" value="P:folic acid biosynthetic process"/>
    <property type="evidence" value="ECO:0007669"/>
    <property type="project" value="UniProtKB-KW"/>
</dbReference>
<evidence type="ECO:0000256" key="5">
    <source>
        <dbReference type="ARBA" id="ARBA00022741"/>
    </source>
</evidence>
<dbReference type="UniPathway" id="UPA00077">
    <property type="reaction ID" value="UER00155"/>
</dbReference>
<dbReference type="SUPFAM" id="SSF55083">
    <property type="entry name" value="6-hydroxymethyl-7,8-dihydropterin pyrophosphokinase, HPPK"/>
    <property type="match status" value="1"/>
</dbReference>
<dbReference type="PROSITE" id="PS00794">
    <property type="entry name" value="HPPK"/>
    <property type="match status" value="1"/>
</dbReference>
<evidence type="ECO:0000256" key="1">
    <source>
        <dbReference type="ARBA" id="ARBA00000198"/>
    </source>
</evidence>
<evidence type="ECO:0000313" key="10">
    <source>
        <dbReference type="EMBL" id="SFJ36154.1"/>
    </source>
</evidence>
<comment type="pathway">
    <text evidence="2">Cofactor biosynthesis; tetrahydrofolate biosynthesis; 2-amino-4-hydroxy-6-hydroxymethyl-7,8-dihydropteridine diphosphate from 7,8-dihydroneopterin triphosphate: step 4/4.</text>
</comment>
<keyword evidence="6 10" id="KW-0418">Kinase</keyword>
<accession>A0A1I3QPU5</accession>
<evidence type="ECO:0000256" key="3">
    <source>
        <dbReference type="ARBA" id="ARBA00013253"/>
    </source>
</evidence>
<evidence type="ECO:0000259" key="9">
    <source>
        <dbReference type="PROSITE" id="PS00794"/>
    </source>
</evidence>
<evidence type="ECO:0000256" key="6">
    <source>
        <dbReference type="ARBA" id="ARBA00022777"/>
    </source>
</evidence>
<dbReference type="NCBIfam" id="TIGR01498">
    <property type="entry name" value="folK"/>
    <property type="match status" value="1"/>
</dbReference>
<keyword evidence="7" id="KW-0067">ATP-binding</keyword>
<dbReference type="InterPro" id="IPR035907">
    <property type="entry name" value="Hppk_sf"/>
</dbReference>
<dbReference type="Gene3D" id="3.30.70.560">
    <property type="entry name" value="7,8-Dihydro-6-hydroxymethylpterin-pyrophosphokinase HPPK"/>
    <property type="match status" value="1"/>
</dbReference>
<dbReference type="OrthoDB" id="9808041at2"/>
<keyword evidence="5" id="KW-0547">Nucleotide-binding</keyword>
<dbReference type="RefSeq" id="WP_093229866.1">
    <property type="nucleotide sequence ID" value="NZ_FORR01000008.1"/>
</dbReference>
<gene>
    <name evidence="10" type="ORF">SAMN05421852_10852</name>
</gene>
<name>A0A1I3QPU5_9BACL</name>
<evidence type="ECO:0000256" key="8">
    <source>
        <dbReference type="ARBA" id="ARBA00022909"/>
    </source>
</evidence>
<dbReference type="GO" id="GO:0003848">
    <property type="term" value="F:2-amino-4-hydroxy-6-hydroxymethyldihydropteridine diphosphokinase activity"/>
    <property type="evidence" value="ECO:0007669"/>
    <property type="project" value="UniProtKB-EC"/>
</dbReference>
<dbReference type="EC" id="2.7.6.3" evidence="3"/>
<dbReference type="InterPro" id="IPR000550">
    <property type="entry name" value="Hppk"/>
</dbReference>
<evidence type="ECO:0000256" key="2">
    <source>
        <dbReference type="ARBA" id="ARBA00005051"/>
    </source>
</evidence>
<dbReference type="CDD" id="cd00483">
    <property type="entry name" value="HPPK"/>
    <property type="match status" value="1"/>
</dbReference>
<organism evidence="10 11">
    <name type="scientific">Thermoflavimicrobium dichotomicum</name>
    <dbReference type="NCBI Taxonomy" id="46223"/>
    <lineage>
        <taxon>Bacteria</taxon>
        <taxon>Bacillati</taxon>
        <taxon>Bacillota</taxon>
        <taxon>Bacilli</taxon>
        <taxon>Bacillales</taxon>
        <taxon>Thermoactinomycetaceae</taxon>
        <taxon>Thermoflavimicrobium</taxon>
    </lineage>
</organism>
<dbReference type="PANTHER" id="PTHR43071:SF1">
    <property type="entry name" value="2-AMINO-4-HYDROXY-6-HYDROXYMETHYLDIHYDROPTERIDINE PYROPHOSPHOKINASE"/>
    <property type="match status" value="1"/>
</dbReference>
<feature type="domain" description="7,8-dihydro-6-hydroxymethylpterin-pyrophosphokinase" evidence="9">
    <location>
        <begin position="88"/>
        <end position="99"/>
    </location>
</feature>
<evidence type="ECO:0000313" key="11">
    <source>
        <dbReference type="Proteomes" id="UP000199545"/>
    </source>
</evidence>
<evidence type="ECO:0000256" key="7">
    <source>
        <dbReference type="ARBA" id="ARBA00022840"/>
    </source>
</evidence>
<dbReference type="GO" id="GO:0016301">
    <property type="term" value="F:kinase activity"/>
    <property type="evidence" value="ECO:0007669"/>
    <property type="project" value="UniProtKB-KW"/>
</dbReference>
<dbReference type="GO" id="GO:0005524">
    <property type="term" value="F:ATP binding"/>
    <property type="evidence" value="ECO:0007669"/>
    <property type="project" value="UniProtKB-KW"/>
</dbReference>
<proteinExistence type="predicted"/>
<keyword evidence="11" id="KW-1185">Reference proteome</keyword>
<dbReference type="GO" id="GO:0046654">
    <property type="term" value="P:tetrahydrofolate biosynthetic process"/>
    <property type="evidence" value="ECO:0007669"/>
    <property type="project" value="UniProtKB-UniPathway"/>
</dbReference>
<comment type="catalytic activity">
    <reaction evidence="1">
        <text>6-hydroxymethyl-7,8-dihydropterin + ATP = (7,8-dihydropterin-6-yl)methyl diphosphate + AMP + H(+)</text>
        <dbReference type="Rhea" id="RHEA:11412"/>
        <dbReference type="ChEBI" id="CHEBI:15378"/>
        <dbReference type="ChEBI" id="CHEBI:30616"/>
        <dbReference type="ChEBI" id="CHEBI:44841"/>
        <dbReference type="ChEBI" id="CHEBI:72950"/>
        <dbReference type="ChEBI" id="CHEBI:456215"/>
        <dbReference type="EC" id="2.7.6.3"/>
    </reaction>
</comment>
<dbReference type="Proteomes" id="UP000199545">
    <property type="component" value="Unassembled WGS sequence"/>
</dbReference>
<reference evidence="10 11" key="1">
    <citation type="submission" date="2016-10" db="EMBL/GenBank/DDBJ databases">
        <authorList>
            <person name="de Groot N.N."/>
        </authorList>
    </citation>
    <scope>NUCLEOTIDE SEQUENCE [LARGE SCALE GENOMIC DNA]</scope>
    <source>
        <strain evidence="10 11">DSM 44778</strain>
    </source>
</reference>
<dbReference type="Pfam" id="PF01288">
    <property type="entry name" value="HPPK"/>
    <property type="match status" value="1"/>
</dbReference>
<sequence length="171" mass="19476">MITAYLGLGTNLGDRVASLEQAIGMLKQTPGISVQRISSVYETSPVGYLEQPPFYNLAMEILTTLPPRDLLGRILEVERKLHRVRTVRWGPRTIDIDILLYGDQIVNEEGLQIPHPRMTERAFVLVPLYEIAGNILIPGKQQTVKYWLAQLPKDQEIQQTEIRLGLERYPV</sequence>
<dbReference type="AlphaFoldDB" id="A0A1I3QPU5"/>
<keyword evidence="4" id="KW-0808">Transferase</keyword>
<protein>
    <recommendedName>
        <fullName evidence="3">2-amino-4-hydroxy-6-hydroxymethyldihydropteridine diphosphokinase</fullName>
        <ecNumber evidence="3">2.7.6.3</ecNumber>
    </recommendedName>
</protein>
<evidence type="ECO:0000256" key="4">
    <source>
        <dbReference type="ARBA" id="ARBA00022679"/>
    </source>
</evidence>
<dbReference type="PANTHER" id="PTHR43071">
    <property type="entry name" value="2-AMINO-4-HYDROXY-6-HYDROXYMETHYLDIHYDROPTERIDINE PYROPHOSPHOKINASE"/>
    <property type="match status" value="1"/>
</dbReference>
<dbReference type="EMBL" id="FORR01000008">
    <property type="protein sequence ID" value="SFJ36154.1"/>
    <property type="molecule type" value="Genomic_DNA"/>
</dbReference>
<dbReference type="STRING" id="46223.SAMN05421852_10852"/>